<gene>
    <name evidence="2" type="ORF">BO222_00985</name>
</gene>
<dbReference type="RefSeq" id="WP_075817583.1">
    <property type="nucleotide sequence ID" value="NZ_CATNDE010000121.1"/>
</dbReference>
<keyword evidence="1" id="KW-0472">Membrane</keyword>
<feature type="transmembrane region" description="Helical" evidence="1">
    <location>
        <begin position="49"/>
        <end position="68"/>
    </location>
</feature>
<proteinExistence type="predicted"/>
<feature type="transmembrane region" description="Helical" evidence="1">
    <location>
        <begin position="75"/>
        <end position="97"/>
    </location>
</feature>
<keyword evidence="1" id="KW-1133">Transmembrane helix</keyword>
<dbReference type="Proteomes" id="UP000186341">
    <property type="component" value="Unassembled WGS sequence"/>
</dbReference>
<dbReference type="InterPro" id="IPR038750">
    <property type="entry name" value="YczE/YyaS-like"/>
</dbReference>
<feature type="transmembrane region" description="Helical" evidence="1">
    <location>
        <begin position="155"/>
        <end position="174"/>
    </location>
</feature>
<keyword evidence="3" id="KW-1185">Reference proteome</keyword>
<evidence type="ECO:0000256" key="1">
    <source>
        <dbReference type="SAM" id="Phobius"/>
    </source>
</evidence>
<dbReference type="PANTHER" id="PTHR40078">
    <property type="entry name" value="INTEGRAL MEMBRANE PROTEIN-RELATED"/>
    <property type="match status" value="1"/>
</dbReference>
<feature type="transmembrane region" description="Helical" evidence="1">
    <location>
        <begin position="180"/>
        <end position="198"/>
    </location>
</feature>
<feature type="transmembrane region" description="Helical" evidence="1">
    <location>
        <begin position="109"/>
        <end position="135"/>
    </location>
</feature>
<organism evidence="2 3">
    <name type="scientific">Ileibacterium valens</name>
    <dbReference type="NCBI Taxonomy" id="1862668"/>
    <lineage>
        <taxon>Bacteria</taxon>
        <taxon>Bacillati</taxon>
        <taxon>Bacillota</taxon>
        <taxon>Erysipelotrichia</taxon>
        <taxon>Erysipelotrichales</taxon>
        <taxon>Erysipelotrichaceae</taxon>
        <taxon>Ileibacterium</taxon>
    </lineage>
</organism>
<protein>
    <submittedName>
        <fullName evidence="2">Uncharacterized protein</fullName>
    </submittedName>
</protein>
<keyword evidence="1" id="KW-0812">Transmembrane</keyword>
<dbReference type="AlphaFoldDB" id="A0A1U7NIX4"/>
<dbReference type="OrthoDB" id="1654314at2"/>
<sequence>MKSIKMYAFLVLGFMLAGLGIAISSTGAQGISAWDALGQSFAWMSGMQLGTWSAILNCSCVLGQILVLRKEFKPILLLQIPLSFVLGTVCNLFGSFINVTVTSLPMGILFYLSGMFVTAIGVSLVMTINYIPFALEGFCMVLSQKVFTKIEFSRVRQSADVLSLILIAVLSLLFKVPWSIGLGTVIGACIFGPTLGLLMKLEKPFLNFGENTQPAADSISEPIAD</sequence>
<reference evidence="2 3" key="1">
    <citation type="submission" date="2016-11" db="EMBL/GenBank/DDBJ databases">
        <title>Description of two novel members of the family Erysipelotrichaceae: Ileibacterium lipovorans gen. nov., sp. nov. and Dubosiella newyorkensis, gen. nov., sp. nov.</title>
        <authorList>
            <person name="Cox L.M."/>
            <person name="Sohn J."/>
            <person name="Tyrrell K.L."/>
            <person name="Citron D.M."/>
            <person name="Lawson P.A."/>
            <person name="Patel N.B."/>
            <person name="Iizumi T."/>
            <person name="Perez-Perez G.I."/>
            <person name="Goldstein E.J."/>
            <person name="Blaser M.J."/>
        </authorList>
    </citation>
    <scope>NUCLEOTIDE SEQUENCE [LARGE SCALE GENOMIC DNA]</scope>
    <source>
        <strain evidence="2 3">NYU-BL-A3</strain>
    </source>
</reference>
<comment type="caution">
    <text evidence="2">The sequence shown here is derived from an EMBL/GenBank/DDBJ whole genome shotgun (WGS) entry which is preliminary data.</text>
</comment>
<name>A0A1U7NIX4_9FIRM</name>
<dbReference type="PANTHER" id="PTHR40078:SF1">
    <property type="entry name" value="INTEGRAL MEMBRANE PROTEIN"/>
    <property type="match status" value="1"/>
</dbReference>
<evidence type="ECO:0000313" key="3">
    <source>
        <dbReference type="Proteomes" id="UP000186341"/>
    </source>
</evidence>
<dbReference type="GeneID" id="82201821"/>
<accession>A0A1U7NIX4</accession>
<dbReference type="Pfam" id="PF19700">
    <property type="entry name" value="DUF6198"/>
    <property type="match status" value="1"/>
</dbReference>
<evidence type="ECO:0000313" key="2">
    <source>
        <dbReference type="EMBL" id="OLU42814.1"/>
    </source>
</evidence>
<dbReference type="EMBL" id="MPJW01000035">
    <property type="protein sequence ID" value="OLU42814.1"/>
    <property type="molecule type" value="Genomic_DNA"/>
</dbReference>